<dbReference type="OrthoDB" id="14339at2759"/>
<reference evidence="1 2" key="1">
    <citation type="journal article" date="2012" name="PLoS Pathog.">
        <title>Diverse lifestyles and strategies of plant pathogenesis encoded in the genomes of eighteen Dothideomycetes fungi.</title>
        <authorList>
            <person name="Ohm R.A."/>
            <person name="Feau N."/>
            <person name="Henrissat B."/>
            <person name="Schoch C.L."/>
            <person name="Horwitz B.A."/>
            <person name="Barry K.W."/>
            <person name="Condon B.J."/>
            <person name="Copeland A.C."/>
            <person name="Dhillon B."/>
            <person name="Glaser F."/>
            <person name="Hesse C.N."/>
            <person name="Kosti I."/>
            <person name="LaButti K."/>
            <person name="Lindquist E.A."/>
            <person name="Lucas S."/>
            <person name="Salamov A.A."/>
            <person name="Bradshaw R.E."/>
            <person name="Ciuffetti L."/>
            <person name="Hamelin R.C."/>
            <person name="Kema G.H.J."/>
            <person name="Lawrence C."/>
            <person name="Scott J.A."/>
            <person name="Spatafora J.W."/>
            <person name="Turgeon B.G."/>
            <person name="de Wit P.J.G.M."/>
            <person name="Zhong S."/>
            <person name="Goodwin S.B."/>
            <person name="Grigoriev I.V."/>
        </authorList>
    </citation>
    <scope>NUCLEOTIDE SEQUENCE [LARGE SCALE GENOMIC DNA]</scope>
    <source>
        <strain evidence="1 2">UAMH 10762</strain>
    </source>
</reference>
<name>M2MLW8_BAUPA</name>
<dbReference type="PANTHER" id="PTHR37332">
    <property type="entry name" value="EXPRESSED PROTEIN"/>
    <property type="match status" value="1"/>
</dbReference>
<dbReference type="HOGENOM" id="CLU_017096_0_0_1"/>
<feature type="non-terminal residue" evidence="1">
    <location>
        <position position="1"/>
    </location>
</feature>
<protein>
    <submittedName>
        <fullName evidence="1">Uncharacterized protein</fullName>
    </submittedName>
</protein>
<dbReference type="eggNOG" id="ENOG502S1UN">
    <property type="taxonomic scope" value="Eukaryota"/>
</dbReference>
<dbReference type="KEGG" id="bcom:BAUCODRAFT_51717"/>
<evidence type="ECO:0000313" key="2">
    <source>
        <dbReference type="Proteomes" id="UP000011761"/>
    </source>
</evidence>
<dbReference type="Proteomes" id="UP000011761">
    <property type="component" value="Unassembled WGS sequence"/>
</dbReference>
<dbReference type="PANTHER" id="PTHR37332:SF1">
    <property type="entry name" value="ELMO DOMAIN-CONTAINING PROTEIN"/>
    <property type="match status" value="1"/>
</dbReference>
<keyword evidence="2" id="KW-1185">Reference proteome</keyword>
<gene>
    <name evidence="1" type="ORF">BAUCODRAFT_51717</name>
</gene>
<proteinExistence type="predicted"/>
<dbReference type="EMBL" id="KB445554">
    <property type="protein sequence ID" value="EMC97666.1"/>
    <property type="molecule type" value="Genomic_DNA"/>
</dbReference>
<sequence length="293" mass="31622">TTSAPLQPVYTTSTVNLGSQNPQTIYQTIHETSAKRMATIDYLRKVHEGNVFYFNTLHYTPASLAASVPSMQGQKLGRRATNYLALGYSLPLLMELNSGTPLEFLRALSALLHEFETYQSLSGFDVGGGSLSRARVGQMFKSGIGLGKSSGMRSGRRSSAATDSLTLDQSKANLLGLPYSVSEAASPIESPSPSSSGHDFNHLFTPHLPFDPDFEMTFTTLCNTLVVVYTHLLTLVSNPDICSMSVGEAFAKADKAVRKILVANVMREFEDSTRQGVKTEVAGLGRLVLGGLM</sequence>
<accession>M2MLW8</accession>
<organism evidence="1 2">
    <name type="scientific">Baudoinia panamericana (strain UAMH 10762)</name>
    <name type="common">Angels' share fungus</name>
    <name type="synonym">Baudoinia compniacensis (strain UAMH 10762)</name>
    <dbReference type="NCBI Taxonomy" id="717646"/>
    <lineage>
        <taxon>Eukaryota</taxon>
        <taxon>Fungi</taxon>
        <taxon>Dikarya</taxon>
        <taxon>Ascomycota</taxon>
        <taxon>Pezizomycotina</taxon>
        <taxon>Dothideomycetes</taxon>
        <taxon>Dothideomycetidae</taxon>
        <taxon>Mycosphaerellales</taxon>
        <taxon>Teratosphaeriaceae</taxon>
        <taxon>Baudoinia</taxon>
    </lineage>
</organism>
<dbReference type="AlphaFoldDB" id="M2MLW8"/>
<dbReference type="GeneID" id="19115081"/>
<dbReference type="RefSeq" id="XP_007675358.1">
    <property type="nucleotide sequence ID" value="XM_007677168.2"/>
</dbReference>
<dbReference type="OMA" id="GRIYWFK"/>
<feature type="non-terminal residue" evidence="1">
    <location>
        <position position="293"/>
    </location>
</feature>
<evidence type="ECO:0000313" key="1">
    <source>
        <dbReference type="EMBL" id="EMC97666.1"/>
    </source>
</evidence>